<proteinExistence type="inferred from homology"/>
<dbReference type="SUPFAM" id="SSF55681">
    <property type="entry name" value="Class II aaRS and biotin synthetases"/>
    <property type="match status" value="1"/>
</dbReference>
<dbReference type="GO" id="GO:0016260">
    <property type="term" value="P:selenocysteine biosynthetic process"/>
    <property type="evidence" value="ECO:0007669"/>
    <property type="project" value="UniProtKB-UniRule"/>
</dbReference>
<feature type="binding site" evidence="7">
    <location>
        <position position="369"/>
    </location>
    <ligand>
        <name>L-serine</name>
        <dbReference type="ChEBI" id="CHEBI:33384"/>
    </ligand>
</feature>
<evidence type="ECO:0000256" key="1">
    <source>
        <dbReference type="ARBA" id="ARBA00022598"/>
    </source>
</evidence>
<gene>
    <name evidence="6" type="primary">serS</name>
    <name evidence="11" type="ORF">CO101_00600</name>
</gene>
<dbReference type="PROSITE" id="PS50862">
    <property type="entry name" value="AA_TRNA_LIGASE_II"/>
    <property type="match status" value="1"/>
</dbReference>
<feature type="coiled-coil region" evidence="9">
    <location>
        <begin position="30"/>
        <end position="64"/>
    </location>
</feature>
<reference evidence="12" key="1">
    <citation type="submission" date="2017-09" db="EMBL/GenBank/DDBJ databases">
        <title>Depth-based differentiation of microbial function through sediment-hosted aquifers and enrichment of novel symbionts in the deep terrestrial subsurface.</title>
        <authorList>
            <person name="Probst A.J."/>
            <person name="Ladd B."/>
            <person name="Jarett J.K."/>
            <person name="Geller-Mcgrath D.E."/>
            <person name="Sieber C.M.K."/>
            <person name="Emerson J.B."/>
            <person name="Anantharaman K."/>
            <person name="Thomas B.C."/>
            <person name="Malmstrom R."/>
            <person name="Stieglmeier M."/>
            <person name="Klingl A."/>
            <person name="Woyke T."/>
            <person name="Ryan C.M."/>
            <person name="Banfield J.F."/>
        </authorList>
    </citation>
    <scope>NUCLEOTIDE SEQUENCE [LARGE SCALE GENOMIC DNA]</scope>
</reference>
<dbReference type="InterPro" id="IPR006195">
    <property type="entry name" value="aa-tRNA-synth_II"/>
</dbReference>
<dbReference type="PRINTS" id="PR00981">
    <property type="entry name" value="TRNASYNTHSER"/>
</dbReference>
<dbReference type="Pfam" id="PF02403">
    <property type="entry name" value="Seryl_tRNA_N"/>
    <property type="match status" value="1"/>
</dbReference>
<dbReference type="InterPro" id="IPR045864">
    <property type="entry name" value="aa-tRNA-synth_II/BPL/LPL"/>
</dbReference>
<evidence type="ECO:0000256" key="3">
    <source>
        <dbReference type="ARBA" id="ARBA00022840"/>
    </source>
</evidence>
<feature type="binding site" evidence="6 7">
    <location>
        <position position="272"/>
    </location>
    <ligand>
        <name>L-serine</name>
        <dbReference type="ChEBI" id="CHEBI:33384"/>
    </ligand>
</feature>
<evidence type="ECO:0000256" key="7">
    <source>
        <dbReference type="PIRSR" id="PIRSR001529-1"/>
    </source>
</evidence>
<dbReference type="Pfam" id="PF00587">
    <property type="entry name" value="tRNA-synt_2b"/>
    <property type="match status" value="1"/>
</dbReference>
<feature type="site" description="Important for serine binding" evidence="7">
    <location>
        <position position="371"/>
    </location>
</feature>
<dbReference type="GO" id="GO:0005737">
    <property type="term" value="C:cytoplasm"/>
    <property type="evidence" value="ECO:0007669"/>
    <property type="project" value="UniProtKB-SubCell"/>
</dbReference>
<dbReference type="EMBL" id="PFTZ01000021">
    <property type="protein sequence ID" value="PJB51838.1"/>
    <property type="molecule type" value="Genomic_DNA"/>
</dbReference>
<dbReference type="NCBIfam" id="TIGR00414">
    <property type="entry name" value="serS"/>
    <property type="match status" value="1"/>
</dbReference>
<dbReference type="Gene3D" id="3.30.930.10">
    <property type="entry name" value="Bira Bifunctional Protein, Domain 2"/>
    <property type="match status" value="1"/>
</dbReference>
<evidence type="ECO:0000256" key="4">
    <source>
        <dbReference type="ARBA" id="ARBA00022917"/>
    </source>
</evidence>
<keyword evidence="5 6" id="KW-0030">Aminoacyl-tRNA synthetase</keyword>
<dbReference type="Proteomes" id="UP000229421">
    <property type="component" value="Unassembled WGS sequence"/>
</dbReference>
<keyword evidence="9" id="KW-0175">Coiled coil</keyword>
<dbReference type="GO" id="GO:0004828">
    <property type="term" value="F:serine-tRNA ligase activity"/>
    <property type="evidence" value="ECO:0007669"/>
    <property type="project" value="UniProtKB-UniRule"/>
</dbReference>
<dbReference type="InterPro" id="IPR015866">
    <property type="entry name" value="Ser-tRNA-synth_1_N"/>
</dbReference>
<dbReference type="PANTHER" id="PTHR11778">
    <property type="entry name" value="SERYL-TRNA SYNTHETASE"/>
    <property type="match status" value="1"/>
</dbReference>
<dbReference type="GO" id="GO:0006434">
    <property type="term" value="P:seryl-tRNA aminoacylation"/>
    <property type="evidence" value="ECO:0007669"/>
    <property type="project" value="UniProtKB-UniRule"/>
</dbReference>
<dbReference type="InterPro" id="IPR033729">
    <property type="entry name" value="SerRS_core"/>
</dbReference>
<dbReference type="InterPro" id="IPR010978">
    <property type="entry name" value="tRNA-bd_arm"/>
</dbReference>
<dbReference type="UniPathway" id="UPA00906">
    <property type="reaction ID" value="UER00895"/>
</dbReference>
<dbReference type="InterPro" id="IPR002314">
    <property type="entry name" value="aa-tRNA-synt_IIb"/>
</dbReference>
<evidence type="ECO:0000256" key="8">
    <source>
        <dbReference type="PIRSR" id="PIRSR001529-2"/>
    </source>
</evidence>
<name>A0A2M8C6D5_9BACT</name>
<feature type="binding site" evidence="7">
    <location>
        <position position="218"/>
    </location>
    <ligand>
        <name>L-serine</name>
        <dbReference type="ChEBI" id="CHEBI:33384"/>
    </ligand>
</feature>
<keyword evidence="6" id="KW-0963">Cytoplasm</keyword>
<evidence type="ECO:0000256" key="5">
    <source>
        <dbReference type="ARBA" id="ARBA00023146"/>
    </source>
</evidence>
<evidence type="ECO:0000313" key="11">
    <source>
        <dbReference type="EMBL" id="PJB51838.1"/>
    </source>
</evidence>
<organism evidence="11 12">
    <name type="scientific">Candidatus Berkelbacteria bacterium CG_4_9_14_3_um_filter_39_23</name>
    <dbReference type="NCBI Taxonomy" id="1974508"/>
    <lineage>
        <taxon>Bacteria</taxon>
        <taxon>Candidatus Berkelbacteria</taxon>
    </lineage>
</organism>
<keyword evidence="1 6" id="KW-0436">Ligase</keyword>
<feature type="binding site" evidence="6">
    <location>
        <begin position="218"/>
        <end position="220"/>
    </location>
    <ligand>
        <name>L-serine</name>
        <dbReference type="ChEBI" id="CHEBI:33384"/>
    </ligand>
</feature>
<evidence type="ECO:0000313" key="12">
    <source>
        <dbReference type="Proteomes" id="UP000229421"/>
    </source>
</evidence>
<comment type="domain">
    <text evidence="6">Consists of two distinct domains, a catalytic core and a N-terminal extension that is involved in tRNA binding.</text>
</comment>
<dbReference type="AlphaFoldDB" id="A0A2M8C6D5"/>
<feature type="binding site" evidence="6 8">
    <location>
        <begin position="336"/>
        <end position="339"/>
    </location>
    <ligand>
        <name>ATP</name>
        <dbReference type="ChEBI" id="CHEBI:30616"/>
    </ligand>
</feature>
<keyword evidence="3 6" id="KW-0067">ATP-binding</keyword>
<feature type="binding site" evidence="6">
    <location>
        <position position="371"/>
    </location>
    <ligand>
        <name>L-serine</name>
        <dbReference type="ChEBI" id="CHEBI:33384"/>
    </ligand>
</feature>
<comment type="caution">
    <text evidence="11">The sequence shown here is derived from an EMBL/GenBank/DDBJ whole genome shotgun (WGS) entry which is preliminary data.</text>
</comment>
<feature type="binding site" evidence="6 8">
    <location>
        <begin position="249"/>
        <end position="251"/>
    </location>
    <ligand>
        <name>ATP</name>
        <dbReference type="ChEBI" id="CHEBI:30616"/>
    </ligand>
</feature>
<comment type="subunit">
    <text evidence="6">Homodimer. The tRNA molecule binds across the dimer.</text>
</comment>
<comment type="subcellular location">
    <subcellularLocation>
        <location evidence="6">Cytoplasm</location>
    </subcellularLocation>
</comment>
<evidence type="ECO:0000256" key="6">
    <source>
        <dbReference type="HAMAP-Rule" id="MF_00176"/>
    </source>
</evidence>
<feature type="domain" description="Aminoacyl-transfer RNA synthetases class-II family profile" evidence="10">
    <location>
        <begin position="126"/>
        <end position="396"/>
    </location>
</feature>
<comment type="pathway">
    <text evidence="6">Aminoacyl-tRNA biosynthesis; selenocysteinyl-tRNA(Sec) biosynthesis; L-seryl-tRNA(Sec) from L-serine and tRNA(Sec): step 1/1.</text>
</comment>
<dbReference type="SUPFAM" id="SSF46589">
    <property type="entry name" value="tRNA-binding arm"/>
    <property type="match status" value="1"/>
</dbReference>
<sequence length="407" mass="46665">MLDIKFIRENQQLVKEGAENKGIRIDLGRVLELNKELKDLREKIDNLRKQRNDLAKKRDIEKGKQIKQELAGAEPKLREKEKQFDALMRQIPNPPAPDAPIGRDESGNQVIKKWGEPTKFDFKVRDHIELGKINDAIDIERATKVSGARFYYLKGDAVKIELALIQLAIAKLTQKGFMPIMPPHLISEKAMAGMGYLDHGGEQETYHFEKDNLYLIGTSEQAIGAMYSDEIINENDLPLCYAGLSPCYRREAGSYGKDTRGILRSHQFDKIEMFTFCLPEESEKEHQKMLAIEEEIMQELKLPYHILNICTGDLGAPASKKYDIEAWIPSQEKYRETHSTSNCTDYQARRLKIRVQRKNGKTEFLHMVNGTAIAIARTLIAIMENYQTKDGKIEIPEALKKYIINLK</sequence>
<evidence type="ECO:0000256" key="9">
    <source>
        <dbReference type="SAM" id="Coils"/>
    </source>
</evidence>
<dbReference type="InterPro" id="IPR042103">
    <property type="entry name" value="SerRS_1_N_sf"/>
</dbReference>
<keyword evidence="4 6" id="KW-0648">Protein biosynthesis</keyword>
<accession>A0A2M8C6D5</accession>
<dbReference type="PIRSF" id="PIRSF001529">
    <property type="entry name" value="Ser-tRNA-synth_IIa"/>
    <property type="match status" value="1"/>
</dbReference>
<dbReference type="CDD" id="cd00770">
    <property type="entry name" value="SerRS_core"/>
    <property type="match status" value="1"/>
</dbReference>
<keyword evidence="2 6" id="KW-0547">Nucleotide-binding</keyword>
<comment type="catalytic activity">
    <reaction evidence="6">
        <text>tRNA(Sec) + L-serine + ATP = L-seryl-tRNA(Sec) + AMP + diphosphate + H(+)</text>
        <dbReference type="Rhea" id="RHEA:42580"/>
        <dbReference type="Rhea" id="RHEA-COMP:9742"/>
        <dbReference type="Rhea" id="RHEA-COMP:10128"/>
        <dbReference type="ChEBI" id="CHEBI:15378"/>
        <dbReference type="ChEBI" id="CHEBI:30616"/>
        <dbReference type="ChEBI" id="CHEBI:33019"/>
        <dbReference type="ChEBI" id="CHEBI:33384"/>
        <dbReference type="ChEBI" id="CHEBI:78442"/>
        <dbReference type="ChEBI" id="CHEBI:78533"/>
        <dbReference type="ChEBI" id="CHEBI:456215"/>
        <dbReference type="EC" id="6.1.1.11"/>
    </reaction>
</comment>
<evidence type="ECO:0000259" key="10">
    <source>
        <dbReference type="PROSITE" id="PS50862"/>
    </source>
</evidence>
<evidence type="ECO:0000256" key="2">
    <source>
        <dbReference type="ARBA" id="ARBA00022741"/>
    </source>
</evidence>
<feature type="binding site" evidence="7">
    <location>
        <position position="249"/>
    </location>
    <ligand>
        <name>L-serine</name>
        <dbReference type="ChEBI" id="CHEBI:33384"/>
    </ligand>
</feature>
<dbReference type="Gene3D" id="1.10.287.40">
    <property type="entry name" value="Serine-tRNA synthetase, tRNA binding domain"/>
    <property type="match status" value="1"/>
</dbReference>
<protein>
    <recommendedName>
        <fullName evidence="6">Serine--tRNA ligase</fullName>
        <ecNumber evidence="6">6.1.1.11</ecNumber>
    </recommendedName>
    <alternativeName>
        <fullName evidence="6">Seryl-tRNA synthetase</fullName>
        <shortName evidence="6">SerRS</shortName>
    </alternativeName>
    <alternativeName>
        <fullName evidence="6">Seryl-tRNA(Ser/Sec) synthetase</fullName>
    </alternativeName>
</protein>
<dbReference type="GO" id="GO:0005524">
    <property type="term" value="F:ATP binding"/>
    <property type="evidence" value="ECO:0007669"/>
    <property type="project" value="UniProtKB-UniRule"/>
</dbReference>
<comment type="catalytic activity">
    <reaction evidence="6">
        <text>tRNA(Ser) + L-serine + ATP = L-seryl-tRNA(Ser) + AMP + diphosphate + H(+)</text>
        <dbReference type="Rhea" id="RHEA:12292"/>
        <dbReference type="Rhea" id="RHEA-COMP:9669"/>
        <dbReference type="Rhea" id="RHEA-COMP:9703"/>
        <dbReference type="ChEBI" id="CHEBI:15378"/>
        <dbReference type="ChEBI" id="CHEBI:30616"/>
        <dbReference type="ChEBI" id="CHEBI:33019"/>
        <dbReference type="ChEBI" id="CHEBI:33384"/>
        <dbReference type="ChEBI" id="CHEBI:78442"/>
        <dbReference type="ChEBI" id="CHEBI:78533"/>
        <dbReference type="ChEBI" id="CHEBI:456215"/>
        <dbReference type="EC" id="6.1.1.11"/>
    </reaction>
</comment>
<comment type="caution">
    <text evidence="6">Lacks conserved residue(s) required for the propagation of feature annotation.</text>
</comment>
<dbReference type="HAMAP" id="MF_00176">
    <property type="entry name" value="Ser_tRNA_synth_type1"/>
    <property type="match status" value="1"/>
</dbReference>
<dbReference type="InterPro" id="IPR002317">
    <property type="entry name" value="Ser-tRNA-ligase_type_1"/>
</dbReference>
<dbReference type="EC" id="6.1.1.11" evidence="6"/>
<comment type="function">
    <text evidence="6">Catalyzes the attachment of serine to tRNA(Ser). Is also able to aminoacylate tRNA(Sec) with serine, to form the misacylated tRNA L-seryl-tRNA(Sec), which will be further converted into selenocysteinyl-tRNA(Sec).</text>
</comment>
<comment type="similarity">
    <text evidence="6">Belongs to the class-II aminoacyl-tRNA synthetase family. Type-1 seryl-tRNA synthetase subfamily.</text>
</comment>